<proteinExistence type="predicted"/>
<dbReference type="PANTHER" id="PTHR44099:SF4">
    <property type="entry name" value="RABCONNECTIN-3B, ISOFORM A"/>
    <property type="match status" value="1"/>
</dbReference>
<dbReference type="PANTHER" id="PTHR44099">
    <property type="entry name" value="RABCONNECTIN-3B, ISOFORM A"/>
    <property type="match status" value="1"/>
</dbReference>
<keyword evidence="1" id="KW-0597">Phosphoprotein</keyword>
<dbReference type="Pfam" id="PF00400">
    <property type="entry name" value="WD40"/>
    <property type="match status" value="3"/>
</dbReference>
<organism evidence="8">
    <name type="scientific">Neodiprion lecontei</name>
    <name type="common">Redheaded pine sawfly</name>
    <dbReference type="NCBI Taxonomy" id="441921"/>
    <lineage>
        <taxon>Eukaryota</taxon>
        <taxon>Metazoa</taxon>
        <taxon>Ecdysozoa</taxon>
        <taxon>Arthropoda</taxon>
        <taxon>Hexapoda</taxon>
        <taxon>Insecta</taxon>
        <taxon>Pterygota</taxon>
        <taxon>Neoptera</taxon>
        <taxon>Endopterygota</taxon>
        <taxon>Hymenoptera</taxon>
        <taxon>Tenthredinoidea</taxon>
        <taxon>Diprionidae</taxon>
        <taxon>Diprioninae</taxon>
        <taxon>Neodiprion</taxon>
    </lineage>
</organism>
<keyword evidence="7" id="KW-1185">Reference proteome</keyword>
<evidence type="ECO:0000256" key="5">
    <source>
        <dbReference type="SAM" id="MobiDB-lite"/>
    </source>
</evidence>
<gene>
    <name evidence="8" type="primary">LOC107224622</name>
</gene>
<feature type="chain" id="PRO_5027018543" evidence="6">
    <location>
        <begin position="23"/>
        <end position="1455"/>
    </location>
</feature>
<dbReference type="SUPFAM" id="SSF50978">
    <property type="entry name" value="WD40 repeat-like"/>
    <property type="match status" value="3"/>
</dbReference>
<evidence type="ECO:0000313" key="7">
    <source>
        <dbReference type="Proteomes" id="UP000829291"/>
    </source>
</evidence>
<dbReference type="InterPro" id="IPR049916">
    <property type="entry name" value="WDR72-like"/>
</dbReference>
<dbReference type="InterPro" id="IPR036322">
    <property type="entry name" value="WD40_repeat_dom_sf"/>
</dbReference>
<dbReference type="RefSeq" id="XP_015520243.1">
    <property type="nucleotide sequence ID" value="XM_015664757.2"/>
</dbReference>
<evidence type="ECO:0000256" key="4">
    <source>
        <dbReference type="PROSITE-ProRule" id="PRU00221"/>
    </source>
</evidence>
<keyword evidence="3" id="KW-0677">Repeat</keyword>
<keyword evidence="2 4" id="KW-0853">WD repeat</keyword>
<sequence>MTAGNSLVVPIVLWGRVAPTHCISCIYLSRDQKTLVTGCYDGQICLWQVDPETLKMTPRCLLVGHTAPIMCLSRASVIMEQNYIVSSSESGEMCTWDLIDGKCREAVKLNNIHTQMLPYVSAGGEDIRLFCSGYYPEVLVMDPFSLEVLFTLSSRVNPDWISALHVLRPAKRKGRFLVHTNDVVLALTTTGTVKVWTLLGHENRHSEPLYEHESKQIRCLNALAMTCCPYNQRTVLIVCSKYWQIFDAGDFSVLCSVTAPRGERWMAGDFLAADRVVLWSDEGHGYLYKLPANKLKGKALSSSVADNKEFHTPAAECDQPYLYYTLTQPGDKPLSCPPAMRLVTVQKHNKTSKYLLRGDSEGVVVLWTLPEISSQQLTQINQKDYKPTSLPPTIKTSLTAAWEAMKPPPVGILDQLDSGDGHGIKLTSSIYLPQQSRLVLGREDGSIIIVPATQTVMLQLLHGNHQQYDDWPPHQVLLGHSGRVNCLLYPHGAAPRYDRTHLVSGAVDFAVCLWDLYAGTLIHRFCVHAGEITQLMVPPDNCSPRLQKCVCSVASDHSVTLLSLAERKCVVLASRHLFPVVTIKWRPLDDFMIVGCSDGAVYVWQMETGHLDRVLHGIIAEEVLYACDENTIAATGGTAAGGELGLANPAVHFFRGLRHRNLSAIRHATQRGLHQLQQLHGGAGSDHGNQIKAKGAPLMIQGLRTNPKDPESHILFFDIEALIVQLLSDEYGSMSPGSLEAQGLISAAEYHKVAALTQSASPDAHKKIAGEGWNNNDLPKNSLKRNGAFSEPNAAMEVAQLLLSLLHAWGMDPDLDRVCEGKLGLLRPMVPVSFGVLSKGGYMSLLLPTWQTQLEPAGEPATQLEQRLPVELVRQERLTRAFTARAHWELSTTLTSNHLLAVVSLANTLMSMNNATFVPEQERNRKLHRPGNRVAVSWNKAEEENEEMYTVQQAQIKQGWSLLATLHCVLLPDKVAAQGGAKSFKRPQVEMMARRWQHQCLEVREAAQALLLAELGRMGPKGRKALVDNWSQYLPQYSTQEPIAPQSQNHSPPPGSPVPTIEQQQEEEEEDEEGAEELSIARKPSSIAELKQKQTTAVVLLGVIGAEFGQDVTNARERRDSEQRRKSSVVEGFGIGNNNLARHTSMALTHLLHAPHSSKLPMHTALRRAAIDLIGRGFTVWEPYLDVSKVLLGLLEMCCDADKLVPSMTYGLPLTPQADSCRTARHALMLIATARPAAFITTMAREVARFNTLQQNAQTLNVNLAASVLARAKPEILRIVEQLIDKMQSEMSDLLVEVMDIILHCLDPGHLKMKPLNDVFPAVCRFNQVSHCPTTRRIAVGGRGGQLALYELRGNVKCQTVTAHQAPVTALAFSPEGKFLVSYSCSENKLCFWQQTSSGMFGLGNSQTRCIKSYSTAPINDVSRLNPMRLARLIWINNRTVTLMLADGSETRFNV</sequence>
<evidence type="ECO:0000256" key="3">
    <source>
        <dbReference type="ARBA" id="ARBA00022737"/>
    </source>
</evidence>
<dbReference type="SMART" id="SM00320">
    <property type="entry name" value="WD40"/>
    <property type="match status" value="7"/>
</dbReference>
<dbReference type="Proteomes" id="UP000829291">
    <property type="component" value="Chromosome 3"/>
</dbReference>
<reference evidence="8" key="1">
    <citation type="submission" date="2025-08" db="UniProtKB">
        <authorList>
            <consortium name="RefSeq"/>
        </authorList>
    </citation>
    <scope>IDENTIFICATION</scope>
    <source>
        <tissue evidence="8">Thorax and Abdomen</tissue>
    </source>
</reference>
<dbReference type="GO" id="GO:0005737">
    <property type="term" value="C:cytoplasm"/>
    <property type="evidence" value="ECO:0007669"/>
    <property type="project" value="TreeGrafter"/>
</dbReference>
<feature type="signal peptide" evidence="6">
    <location>
        <begin position="1"/>
        <end position="22"/>
    </location>
</feature>
<dbReference type="InterPro" id="IPR001680">
    <property type="entry name" value="WD40_rpt"/>
</dbReference>
<dbReference type="CTD" id="31155"/>
<dbReference type="OrthoDB" id="338622at2759"/>
<accession>A0A6J0C1C3</accession>
<keyword evidence="6" id="KW-0732">Signal</keyword>
<name>A0A6J0C1C3_NEOLC</name>
<dbReference type="PROSITE" id="PS50082">
    <property type="entry name" value="WD_REPEATS_2"/>
    <property type="match status" value="1"/>
</dbReference>
<dbReference type="GeneID" id="107224622"/>
<evidence type="ECO:0000313" key="8">
    <source>
        <dbReference type="RefSeq" id="XP_015520243.1"/>
    </source>
</evidence>
<dbReference type="FunFam" id="2.130.10.10:FF:000247">
    <property type="entry name" value="WD repeat-containing protein 72"/>
    <property type="match status" value="1"/>
</dbReference>
<evidence type="ECO:0000256" key="2">
    <source>
        <dbReference type="ARBA" id="ARBA00022574"/>
    </source>
</evidence>
<feature type="compositionally biased region" description="Acidic residues" evidence="5">
    <location>
        <begin position="1064"/>
        <end position="1076"/>
    </location>
</feature>
<protein>
    <submittedName>
        <fullName evidence="8">WD repeat-containing protein 7 isoform X11</fullName>
    </submittedName>
</protein>
<dbReference type="Gene3D" id="2.130.10.10">
    <property type="entry name" value="YVTN repeat-like/Quinoprotein amine dehydrogenase"/>
    <property type="match status" value="3"/>
</dbReference>
<dbReference type="InterPro" id="IPR015943">
    <property type="entry name" value="WD40/YVTN_repeat-like_dom_sf"/>
</dbReference>
<feature type="region of interest" description="Disordered" evidence="5">
    <location>
        <begin position="1042"/>
        <end position="1083"/>
    </location>
</feature>
<evidence type="ECO:0000256" key="1">
    <source>
        <dbReference type="ARBA" id="ARBA00022553"/>
    </source>
</evidence>
<evidence type="ECO:0000256" key="6">
    <source>
        <dbReference type="SAM" id="SignalP"/>
    </source>
</evidence>
<feature type="repeat" description="WD" evidence="4">
    <location>
        <begin position="573"/>
        <end position="614"/>
    </location>
</feature>
<feature type="region of interest" description="Disordered" evidence="5">
    <location>
        <begin position="766"/>
        <end position="786"/>
    </location>
</feature>